<dbReference type="HOGENOM" id="CLU_015101_2_0_1"/>
<dbReference type="OMA" id="CHQASKE"/>
<sequence length="310" mass="33796">MPAGRNSDGRLTIDFIGGVFMDLMPKEEYFSKALYTLDIGQNDLGAGFSAEVAVASATATATTVATTSSPQWLCNPSFTNDPSLVNDAISSLPCALNVEEEDEDEGEEEKQQQQQKNYHSYELLEEEEEDEEDSNSDGEKSFWIHNTGPIGYLPYILVNLPSNAAAQMDNAGCAKSHNNVAHYFNQKLKQAVVQLRNNLPLAAITCVDVYSVKYSPFSHPKKHGFEHPLVACCGYGGKYNNSSSVSCGGFAVNGTQLPVGSCDRPSVRVNWDGIHYTEAANKFVFDQISTGAFSNPQLPLKMACHQASKE</sequence>
<dbReference type="eggNOG" id="ENOG502QQ4G">
    <property type="taxonomic scope" value="Eukaryota"/>
</dbReference>
<dbReference type="AlphaFoldDB" id="A0A061FP52"/>
<dbReference type="GO" id="GO:0016788">
    <property type="term" value="F:hydrolase activity, acting on ester bonds"/>
    <property type="evidence" value="ECO:0007669"/>
    <property type="project" value="InterPro"/>
</dbReference>
<dbReference type="Pfam" id="PF00657">
    <property type="entry name" value="Lipase_GDSL"/>
    <property type="match status" value="1"/>
</dbReference>
<evidence type="ECO:0000256" key="1">
    <source>
        <dbReference type="ARBA" id="ARBA00008668"/>
    </source>
</evidence>
<protein>
    <submittedName>
        <fullName evidence="4">GDSL-like Lipase/Acylhydrolase superfamily protein</fullName>
    </submittedName>
</protein>
<comment type="similarity">
    <text evidence="1">Belongs to the 'GDSL' lipolytic enzyme family.</text>
</comment>
<dbReference type="InterPro" id="IPR036514">
    <property type="entry name" value="SGNH_hydro_sf"/>
</dbReference>
<dbReference type="EMBL" id="CM001886">
    <property type="protein sequence ID" value="EOY16294.1"/>
    <property type="molecule type" value="Genomic_DNA"/>
</dbReference>
<keyword evidence="2" id="KW-0325">Glycoprotein</keyword>
<dbReference type="STRING" id="3641.A0A061FP52"/>
<reference evidence="4 5" key="1">
    <citation type="journal article" date="2013" name="Genome Biol.">
        <title>The genome sequence of the most widely cultivated cacao type and its use to identify candidate genes regulating pod color.</title>
        <authorList>
            <person name="Motamayor J.C."/>
            <person name="Mockaitis K."/>
            <person name="Schmutz J."/>
            <person name="Haiminen N."/>
            <person name="Iii D.L."/>
            <person name="Cornejo O."/>
            <person name="Findley S.D."/>
            <person name="Zheng P."/>
            <person name="Utro F."/>
            <person name="Royaert S."/>
            <person name="Saski C."/>
            <person name="Jenkins J."/>
            <person name="Podicheti R."/>
            <person name="Zhao M."/>
            <person name="Scheffler B.E."/>
            <person name="Stack J.C."/>
            <person name="Feltus F.A."/>
            <person name="Mustiga G.M."/>
            <person name="Amores F."/>
            <person name="Phillips W."/>
            <person name="Marelli J.P."/>
            <person name="May G.D."/>
            <person name="Shapiro H."/>
            <person name="Ma J."/>
            <person name="Bustamante C.D."/>
            <person name="Schnell R.J."/>
            <person name="Main D."/>
            <person name="Gilbert D."/>
            <person name="Parida L."/>
            <person name="Kuhn D.N."/>
        </authorList>
    </citation>
    <scope>NUCLEOTIDE SEQUENCE [LARGE SCALE GENOMIC DNA]</scope>
    <source>
        <strain evidence="5">cv. Matina 1-6</strain>
    </source>
</reference>
<keyword evidence="5" id="KW-1185">Reference proteome</keyword>
<dbReference type="InterPro" id="IPR001087">
    <property type="entry name" value="GDSL"/>
</dbReference>
<dbReference type="PANTHER" id="PTHR22835:SF292">
    <property type="entry name" value="ESTERASE-LIKE ISOFORM X1"/>
    <property type="match status" value="1"/>
</dbReference>
<feature type="region of interest" description="Disordered" evidence="3">
    <location>
        <begin position="98"/>
        <end position="117"/>
    </location>
</feature>
<gene>
    <name evidence="4" type="ORF">TCM_035114</name>
</gene>
<feature type="compositionally biased region" description="Acidic residues" evidence="3">
    <location>
        <begin position="98"/>
        <end position="108"/>
    </location>
</feature>
<dbReference type="Gene3D" id="3.40.50.1110">
    <property type="entry name" value="SGNH hydrolase"/>
    <property type="match status" value="1"/>
</dbReference>
<evidence type="ECO:0000313" key="4">
    <source>
        <dbReference type="EMBL" id="EOY16294.1"/>
    </source>
</evidence>
<proteinExistence type="inferred from homology"/>
<organism evidence="4 5">
    <name type="scientific">Theobroma cacao</name>
    <name type="common">Cacao</name>
    <name type="synonym">Cocoa</name>
    <dbReference type="NCBI Taxonomy" id="3641"/>
    <lineage>
        <taxon>Eukaryota</taxon>
        <taxon>Viridiplantae</taxon>
        <taxon>Streptophyta</taxon>
        <taxon>Embryophyta</taxon>
        <taxon>Tracheophyta</taxon>
        <taxon>Spermatophyta</taxon>
        <taxon>Magnoliopsida</taxon>
        <taxon>eudicotyledons</taxon>
        <taxon>Gunneridae</taxon>
        <taxon>Pentapetalae</taxon>
        <taxon>rosids</taxon>
        <taxon>malvids</taxon>
        <taxon>Malvales</taxon>
        <taxon>Malvaceae</taxon>
        <taxon>Byttnerioideae</taxon>
        <taxon>Theobroma</taxon>
    </lineage>
</organism>
<evidence type="ECO:0000256" key="3">
    <source>
        <dbReference type="SAM" id="MobiDB-lite"/>
    </source>
</evidence>
<dbReference type="Proteomes" id="UP000026915">
    <property type="component" value="Chromosome 8"/>
</dbReference>
<evidence type="ECO:0000256" key="2">
    <source>
        <dbReference type="ARBA" id="ARBA00023180"/>
    </source>
</evidence>
<dbReference type="Gramene" id="EOY16294">
    <property type="protein sequence ID" value="EOY16294"/>
    <property type="gene ID" value="TCM_035114"/>
</dbReference>
<dbReference type="PANTHER" id="PTHR22835">
    <property type="entry name" value="ZINC FINGER FYVE DOMAIN CONTAINING PROTEIN"/>
    <property type="match status" value="1"/>
</dbReference>
<evidence type="ECO:0000313" key="5">
    <source>
        <dbReference type="Proteomes" id="UP000026915"/>
    </source>
</evidence>
<dbReference type="InParanoid" id="A0A061FP52"/>
<name>A0A061FP52_THECC</name>
<accession>A0A061FP52</accession>